<dbReference type="Pfam" id="PF06035">
    <property type="entry name" value="Peptidase_C93"/>
    <property type="match status" value="1"/>
</dbReference>
<keyword evidence="2" id="KW-0808">Transferase</keyword>
<dbReference type="OrthoDB" id="5401788at2"/>
<gene>
    <name evidence="2" type="ORF">CS022_19195</name>
</gene>
<comment type="caution">
    <text evidence="2">The sequence shown here is derived from an EMBL/GenBank/DDBJ whole genome shotgun (WGS) entry which is preliminary data.</text>
</comment>
<keyword evidence="2" id="KW-0548">Nucleotidyltransferase</keyword>
<evidence type="ECO:0000313" key="2">
    <source>
        <dbReference type="EMBL" id="RXJ71885.1"/>
    </source>
</evidence>
<dbReference type="RefSeq" id="WP_129123593.1">
    <property type="nucleotide sequence ID" value="NZ_PEIB01000030.1"/>
</dbReference>
<sequence length="222" mass="25526">MRTLVLLCLTVASLVVGTTASEIFDKELINKVQQTYGDQAVLRTKAWQTLVTDNQHLPDEEKLHLVNAFFNQLHFVDDLVLWGQEDYWATPIEMIGSNAGDCEDFTIAKYFTLRELGIDDDKLRLIYVKALNLNQFHMVLAYYPRPGDDPLLLDNLDPEIKDASKRQDLFPVYSFNGSRLWLLKERGREILAGKSSRLSLWNDVKSRIRSSKMKKAIVNYNG</sequence>
<feature type="chain" id="PRO_5020284492" evidence="1">
    <location>
        <begin position="21"/>
        <end position="222"/>
    </location>
</feature>
<dbReference type="PANTHER" id="PTHR39327">
    <property type="match status" value="1"/>
</dbReference>
<protein>
    <submittedName>
        <fullName evidence="2">Sulfate adenylyltransferase</fullName>
    </submittedName>
</protein>
<dbReference type="AlphaFoldDB" id="A0A4Q0YNA8"/>
<proteinExistence type="predicted"/>
<dbReference type="Gene3D" id="3.10.620.30">
    <property type="match status" value="1"/>
</dbReference>
<keyword evidence="1" id="KW-0732">Signal</keyword>
<reference evidence="2 3" key="1">
    <citation type="submission" date="2017-10" db="EMBL/GenBank/DDBJ databases">
        <title>Nyctiphanis sp. nov., isolated from the stomach of the euphausiid Nyctiphanes simplex (Hansen, 1911) in the Gulf of California.</title>
        <authorList>
            <person name="Gomez-Gil B."/>
            <person name="Aguilar-Mendez M."/>
            <person name="Lopez-Cortes A."/>
            <person name="Gomez-Gutierrez J."/>
            <person name="Roque A."/>
            <person name="Lang E."/>
            <person name="Gonzalez-Castillo A."/>
        </authorList>
    </citation>
    <scope>NUCLEOTIDE SEQUENCE [LARGE SCALE GENOMIC DNA]</scope>
    <source>
        <strain evidence="2 3">CAIM 600</strain>
    </source>
</reference>
<dbReference type="InterPro" id="IPR010319">
    <property type="entry name" value="Transglutaminase-like_Cys_pept"/>
</dbReference>
<dbReference type="EMBL" id="PEIB01000030">
    <property type="protein sequence ID" value="RXJ71885.1"/>
    <property type="molecule type" value="Genomic_DNA"/>
</dbReference>
<dbReference type="PANTHER" id="PTHR39327:SF1">
    <property type="entry name" value="BLR5470 PROTEIN"/>
    <property type="match status" value="1"/>
</dbReference>
<name>A0A4Q0YNA8_9GAMM</name>
<dbReference type="Proteomes" id="UP000290287">
    <property type="component" value="Unassembled WGS sequence"/>
</dbReference>
<evidence type="ECO:0000256" key="1">
    <source>
        <dbReference type="SAM" id="SignalP"/>
    </source>
</evidence>
<evidence type="ECO:0000313" key="3">
    <source>
        <dbReference type="Proteomes" id="UP000290287"/>
    </source>
</evidence>
<dbReference type="GO" id="GO:0016779">
    <property type="term" value="F:nucleotidyltransferase activity"/>
    <property type="evidence" value="ECO:0007669"/>
    <property type="project" value="UniProtKB-KW"/>
</dbReference>
<feature type="signal peptide" evidence="1">
    <location>
        <begin position="1"/>
        <end position="20"/>
    </location>
</feature>
<keyword evidence="3" id="KW-1185">Reference proteome</keyword>
<organism evidence="2 3">
    <name type="scientific">Veronia nyctiphanis</name>
    <dbReference type="NCBI Taxonomy" id="1278244"/>
    <lineage>
        <taxon>Bacteria</taxon>
        <taxon>Pseudomonadati</taxon>
        <taxon>Pseudomonadota</taxon>
        <taxon>Gammaproteobacteria</taxon>
        <taxon>Vibrionales</taxon>
        <taxon>Vibrionaceae</taxon>
        <taxon>Veronia</taxon>
    </lineage>
</organism>
<accession>A0A4Q0YNA8</accession>